<name>A0A9W6JDU0_9HYPH</name>
<dbReference type="Pfam" id="PF22422">
    <property type="entry name" value="MGH1-like_GH"/>
    <property type="match status" value="1"/>
</dbReference>
<organism evidence="3 4">
    <name type="scientific">Ancylobacter dichloromethanicus</name>
    <dbReference type="NCBI Taxonomy" id="518825"/>
    <lineage>
        <taxon>Bacteria</taxon>
        <taxon>Pseudomonadati</taxon>
        <taxon>Pseudomonadota</taxon>
        <taxon>Alphaproteobacteria</taxon>
        <taxon>Hyphomicrobiales</taxon>
        <taxon>Xanthobacteraceae</taxon>
        <taxon>Ancylobacter</taxon>
    </lineage>
</organism>
<dbReference type="SUPFAM" id="SSF48208">
    <property type="entry name" value="Six-hairpin glycosidases"/>
    <property type="match status" value="1"/>
</dbReference>
<feature type="domain" description="Putative glycogen debranching enzyme N-terminal" evidence="1">
    <location>
        <begin position="42"/>
        <end position="235"/>
    </location>
</feature>
<accession>A0A9W6JDU0</accession>
<evidence type="ECO:0000259" key="1">
    <source>
        <dbReference type="Pfam" id="PF14742"/>
    </source>
</evidence>
<dbReference type="Pfam" id="PF14742">
    <property type="entry name" value="GDE_N_bis"/>
    <property type="match status" value="1"/>
</dbReference>
<protein>
    <submittedName>
        <fullName evidence="3">Amylo-alpha-1,6-glucosidase</fullName>
    </submittedName>
</protein>
<dbReference type="InterPro" id="IPR032856">
    <property type="entry name" value="GDE_N_bis"/>
</dbReference>
<proteinExistence type="predicted"/>
<keyword evidence="4" id="KW-1185">Reference proteome</keyword>
<dbReference type="InterPro" id="IPR008928">
    <property type="entry name" value="6-hairpin_glycosidase_sf"/>
</dbReference>
<dbReference type="GO" id="GO:0005975">
    <property type="term" value="P:carbohydrate metabolic process"/>
    <property type="evidence" value="ECO:0007669"/>
    <property type="project" value="InterPro"/>
</dbReference>
<reference evidence="3" key="1">
    <citation type="journal article" date="2014" name="Int. J. Syst. Evol. Microbiol.">
        <title>Complete genome sequence of Corynebacterium casei LMG S-19264T (=DSM 44701T), isolated from a smear-ripened cheese.</title>
        <authorList>
            <consortium name="US DOE Joint Genome Institute (JGI-PGF)"/>
            <person name="Walter F."/>
            <person name="Albersmeier A."/>
            <person name="Kalinowski J."/>
            <person name="Ruckert C."/>
        </authorList>
    </citation>
    <scope>NUCLEOTIDE SEQUENCE</scope>
    <source>
        <strain evidence="3">VKM B-2484</strain>
    </source>
</reference>
<evidence type="ECO:0000313" key="3">
    <source>
        <dbReference type="EMBL" id="GLK74478.1"/>
    </source>
</evidence>
<dbReference type="Gene3D" id="1.50.10.10">
    <property type="match status" value="1"/>
</dbReference>
<comment type="caution">
    <text evidence="3">The sequence shown here is derived from an EMBL/GenBank/DDBJ whole genome shotgun (WGS) entry which is preliminary data.</text>
</comment>
<evidence type="ECO:0000259" key="2">
    <source>
        <dbReference type="Pfam" id="PF22422"/>
    </source>
</evidence>
<dbReference type="InterPro" id="IPR054491">
    <property type="entry name" value="MGH1-like_GH"/>
</dbReference>
<dbReference type="InterPro" id="IPR012341">
    <property type="entry name" value="6hp_glycosidase-like_sf"/>
</dbReference>
<dbReference type="EMBL" id="BSFJ01000043">
    <property type="protein sequence ID" value="GLK74478.1"/>
    <property type="molecule type" value="Genomic_DNA"/>
</dbReference>
<feature type="domain" description="Mannosylglycerate hydrolase MGH1-like glycoside hydrolase" evidence="2">
    <location>
        <begin position="318"/>
        <end position="623"/>
    </location>
</feature>
<sequence length="737" mass="81419">MHGTTSAEAVAHAPAPTGPGTPLAQFFIPAAASLQERRPRTLKHGDTFAVFDHNGDALSGPGSPEGLYHRDTRYLSHLYLTIAGQRPMLLSSTLRDDNATLTCDLTNPDLFDAEGRLVLEHDLLHLRRSRFLWNGTCHERIAIRNFDDRSRRVRIDIAFAADFADLFEVRGTQRARRGTRQRPEMTADQVKLAYLGLDGQRRQTTLRFDPAPQELTADHAGFVFDLAPREVRTMVLEIACDGASERPVRPAFLRAMRDARRALRSSASRATAIITSNDIFNEAVRRSVSDLYMLVTDTPEGPYPYAGIPWFSTVFGRDALITALETLWLDPAIARGVLLHLAANQATEFDPEADAEPGKILHEVRHGEMAELREVPFRRYYGSVDSTPLFIMLAGAYLERTGDLVTLRRLWPNIEAALGWIENHGDHDGDGFVEYGRQTAEGLINQGWKDSHDSVFHADGTLARGPIALAEVQAYAYGAWRAAADVARALGHPERAARFDRRAEALRAAFDAAFFDAALGTYVLALDGEKRPCRVRSSNAGHALLTGIALPERATAVTSTLMGPTLFCGWGVRTIASSEARYNPMSYHNGSVWPHDNALIAAGLARYGFKREAARIFEGLFAASTYIDLRRLPELFCGFARQQTRGPTFYPVACMPQAWAAAAPLYMLQACLGLGFDPERLHVTFDEPTLPDFLSEVTLRDIRLDGGAVDVALRRSGGKVVVDVLDRRGPLRVLTTS</sequence>
<dbReference type="RefSeq" id="WP_213369896.1">
    <property type="nucleotide sequence ID" value="NZ_BSFJ01000043.1"/>
</dbReference>
<evidence type="ECO:0000313" key="4">
    <source>
        <dbReference type="Proteomes" id="UP001143370"/>
    </source>
</evidence>
<reference evidence="3" key="2">
    <citation type="submission" date="2023-01" db="EMBL/GenBank/DDBJ databases">
        <authorList>
            <person name="Sun Q."/>
            <person name="Evtushenko L."/>
        </authorList>
    </citation>
    <scope>NUCLEOTIDE SEQUENCE</scope>
    <source>
        <strain evidence="3">VKM B-2484</strain>
    </source>
</reference>
<dbReference type="Proteomes" id="UP001143370">
    <property type="component" value="Unassembled WGS sequence"/>
</dbReference>
<dbReference type="AlphaFoldDB" id="A0A9W6JDU0"/>
<gene>
    <name evidence="3" type="ORF">GCM10017643_45960</name>
</gene>